<dbReference type="Gene3D" id="3.40.50.150">
    <property type="entry name" value="Vaccinia Virus protein VP39"/>
    <property type="match status" value="1"/>
</dbReference>
<dbReference type="InterPro" id="IPR029063">
    <property type="entry name" value="SAM-dependent_MTases_sf"/>
</dbReference>
<dbReference type="EMBL" id="JAZGZR010000011">
    <property type="protein sequence ID" value="MFK7049393.1"/>
    <property type="molecule type" value="Genomic_DNA"/>
</dbReference>
<dbReference type="SUPFAM" id="SSF53335">
    <property type="entry name" value="S-adenosyl-L-methionine-dependent methyltransferases"/>
    <property type="match status" value="1"/>
</dbReference>
<evidence type="ECO:0000259" key="1">
    <source>
        <dbReference type="Pfam" id="PF18096"/>
    </source>
</evidence>
<reference evidence="4 5" key="1">
    <citation type="journal article" date="2017" name="Infect. Genet. Evol.">
        <title>Comparative genome analysis of fish pathogen Flavobacterium columnare reveals extensive sequence diversity within the species.</title>
        <authorList>
            <person name="Kayansamruaj P."/>
            <person name="Dong H.T."/>
            <person name="Hirono I."/>
            <person name="Kondo H."/>
            <person name="Senapin S."/>
            <person name="Rodkhum C."/>
        </authorList>
    </citation>
    <scope>NUCLEOTIDE SEQUENCE [LARGE SCALE GENOMIC DNA]</scope>
    <source>
        <strain evidence="4 5">1215</strain>
    </source>
</reference>
<keyword evidence="6" id="KW-1185">Reference proteome</keyword>
<dbReference type="GO" id="GO:0008168">
    <property type="term" value="F:methyltransferase activity"/>
    <property type="evidence" value="ECO:0007669"/>
    <property type="project" value="UniProtKB-KW"/>
</dbReference>
<keyword evidence="4" id="KW-0489">Methyltransferase</keyword>
<dbReference type="GO" id="GO:0032259">
    <property type="term" value="P:methylation"/>
    <property type="evidence" value="ECO:0007669"/>
    <property type="project" value="UniProtKB-KW"/>
</dbReference>
<name>A0A246GHW0_9FLAO</name>
<feature type="domain" description="PG-1098 ferredoxin-like" evidence="2">
    <location>
        <begin position="279"/>
        <end position="321"/>
    </location>
</feature>
<comment type="caution">
    <text evidence="4">The sequence shown here is derived from an EMBL/GenBank/DDBJ whole genome shotgun (WGS) entry which is preliminary data.</text>
</comment>
<dbReference type="InterPro" id="IPR054168">
    <property type="entry name" value="PG_1098_Fer"/>
</dbReference>
<protein>
    <submittedName>
        <fullName evidence="3 4">SAM-dependent methyltransferase</fullName>
    </submittedName>
</protein>
<evidence type="ECO:0000313" key="5">
    <source>
        <dbReference type="Proteomes" id="UP000197768"/>
    </source>
</evidence>
<reference evidence="3 6" key="2">
    <citation type="submission" date="2024-02" db="EMBL/GenBank/DDBJ databases">
        <title>Comparative Genomic Analysis of Flavobacterium Species Causing Columnaris Disease of Freshwater Fish in Thailand: Insights into Virulence and Resistance Mechanisms.</title>
        <authorList>
            <person name="Nguyen D."/>
            <person name="Chokmangmeepisarn P."/>
            <person name="Khianchaikhan K."/>
            <person name="Morishita M."/>
            <person name="Bunnoy A."/>
            <person name="Rodkhum C."/>
        </authorList>
    </citation>
    <scope>NUCLEOTIDE SEQUENCE [LARGE SCALE GENOMIC DNA]</scope>
    <source>
        <strain evidence="3 6">KCRT2007</strain>
    </source>
</reference>
<accession>A0A246GHW0</accession>
<evidence type="ECO:0000313" key="3">
    <source>
        <dbReference type="EMBL" id="MFK7049393.1"/>
    </source>
</evidence>
<sequence>MIFEPLLAPKVQEFIEDSIALNFTKVALMKNPFPEIPWNEILNQIASKAKAKEKLPSWYNQKNIIFPSKLSVEQTSSEATAHYKSSLISGKNLIDLTGGFGVDDYYFSKNFDHLIHCEIKTFLHEITKHNFNLLKINNIECHLGDSHETLKKLNQSFDWIYIDPSRRNDTKGKVFLLKDCLPNVPDFLAFYFQFTERILIKTAPILDISAGLNELKNVKEVHIVALQNEVKELLWIIEKNYNDNILIKAVNITKEENEVIEFTWGKENFNCNYSKPLFFLYEPNNAIMKSGAFDYICHLFPVKKLHPFSHLYTNTELIYFPGRKFKIIETISYNKIDIKKHLEGKKANITTRNFPETVETIRKKWKIKEGGNLYTFFTTDLDNNKIILLCEKI</sequence>
<dbReference type="Proteomes" id="UP001621813">
    <property type="component" value="Unassembled WGS sequence"/>
</dbReference>
<gene>
    <name evidence="4" type="ORF">BWK59_08530</name>
    <name evidence="3" type="ORF">V3Q77_05765</name>
</gene>
<feature type="domain" description="THUMP-like" evidence="1">
    <location>
        <begin position="322"/>
        <end position="392"/>
    </location>
</feature>
<dbReference type="Pfam" id="PF18096">
    <property type="entry name" value="Thump_like"/>
    <property type="match status" value="1"/>
</dbReference>
<proteinExistence type="predicted"/>
<evidence type="ECO:0000313" key="4">
    <source>
        <dbReference type="EMBL" id="OWP83821.1"/>
    </source>
</evidence>
<evidence type="ECO:0000313" key="6">
    <source>
        <dbReference type="Proteomes" id="UP001621813"/>
    </source>
</evidence>
<keyword evidence="4" id="KW-0808">Transferase</keyword>
<dbReference type="AlphaFoldDB" id="A0A246GHW0"/>
<evidence type="ECO:0000259" key="2">
    <source>
        <dbReference type="Pfam" id="PF22013"/>
    </source>
</evidence>
<dbReference type="Pfam" id="PF22013">
    <property type="entry name" value="PG_1098_Fer"/>
    <property type="match status" value="1"/>
</dbReference>
<dbReference type="Gene3D" id="1.10.10.1110">
    <property type="entry name" value="Methyltransferase PG1098, N-terminal domain"/>
    <property type="match status" value="1"/>
</dbReference>
<dbReference type="Proteomes" id="UP000197768">
    <property type="component" value="Unassembled WGS sequence"/>
</dbReference>
<dbReference type="InterPro" id="IPR041497">
    <property type="entry name" value="Thump-like"/>
</dbReference>
<organism evidence="4 5">
    <name type="scientific">Flavobacterium davisii</name>
    <dbReference type="NCBI Taxonomy" id="2906077"/>
    <lineage>
        <taxon>Bacteria</taxon>
        <taxon>Pseudomonadati</taxon>
        <taxon>Bacteroidota</taxon>
        <taxon>Flavobacteriia</taxon>
        <taxon>Flavobacteriales</taxon>
        <taxon>Flavobacteriaceae</taxon>
        <taxon>Flavobacterium</taxon>
    </lineage>
</organism>
<dbReference type="EMBL" id="MTCZ01000075">
    <property type="protein sequence ID" value="OWP83821.1"/>
    <property type="molecule type" value="Genomic_DNA"/>
</dbReference>
<dbReference type="RefSeq" id="WP_088392955.1">
    <property type="nucleotide sequence ID" value="NZ_JAZGZR010000011.1"/>
</dbReference>